<evidence type="ECO:0000256" key="3">
    <source>
        <dbReference type="RuleBase" id="RU361155"/>
    </source>
</evidence>
<dbReference type="Gene3D" id="3.40.50.300">
    <property type="entry name" value="P-loop containing nucleotide triphosphate hydrolases"/>
    <property type="match status" value="1"/>
</dbReference>
<dbReference type="InterPro" id="IPR000863">
    <property type="entry name" value="Sulfotransferase_dom"/>
</dbReference>
<evidence type="ECO:0000259" key="4">
    <source>
        <dbReference type="Pfam" id="PF00685"/>
    </source>
</evidence>
<dbReference type="PANTHER" id="PTHR11783">
    <property type="entry name" value="SULFOTRANSFERASE SULT"/>
    <property type="match status" value="1"/>
</dbReference>
<evidence type="ECO:0000313" key="6">
    <source>
        <dbReference type="Proteomes" id="UP000275267"/>
    </source>
</evidence>
<comment type="similarity">
    <text evidence="1 3">Belongs to the sulfotransferase 1 family.</text>
</comment>
<evidence type="ECO:0000313" key="5">
    <source>
        <dbReference type="EMBL" id="RLM57937.1"/>
    </source>
</evidence>
<evidence type="ECO:0000256" key="2">
    <source>
        <dbReference type="ARBA" id="ARBA00022679"/>
    </source>
</evidence>
<keyword evidence="2 3" id="KW-0808">Transferase</keyword>
<dbReference type="AlphaFoldDB" id="A0A3L6PGE8"/>
<keyword evidence="6" id="KW-1185">Reference proteome</keyword>
<accession>A0A3L6PGE8</accession>
<name>A0A3L6PGE8_PANMI</name>
<dbReference type="InterPro" id="IPR027417">
    <property type="entry name" value="P-loop_NTPase"/>
</dbReference>
<dbReference type="EC" id="2.8.2.-" evidence="3"/>
<dbReference type="GO" id="GO:0008146">
    <property type="term" value="F:sulfotransferase activity"/>
    <property type="evidence" value="ECO:0007669"/>
    <property type="project" value="InterPro"/>
</dbReference>
<reference evidence="6" key="1">
    <citation type="journal article" date="2019" name="Nat. Commun.">
        <title>The genome of broomcorn millet.</title>
        <authorList>
            <person name="Zou C."/>
            <person name="Miki D."/>
            <person name="Li D."/>
            <person name="Tang Q."/>
            <person name="Xiao L."/>
            <person name="Rajput S."/>
            <person name="Deng P."/>
            <person name="Jia W."/>
            <person name="Huang R."/>
            <person name="Zhang M."/>
            <person name="Sun Y."/>
            <person name="Hu J."/>
            <person name="Fu X."/>
            <person name="Schnable P.S."/>
            <person name="Li F."/>
            <person name="Zhang H."/>
            <person name="Feng B."/>
            <person name="Zhu X."/>
            <person name="Liu R."/>
            <person name="Schnable J.C."/>
            <person name="Zhu J.-K."/>
            <person name="Zhang H."/>
        </authorList>
    </citation>
    <scope>NUCLEOTIDE SEQUENCE [LARGE SCALE GENOMIC DNA]</scope>
</reference>
<dbReference type="Proteomes" id="UP000275267">
    <property type="component" value="Unassembled WGS sequence"/>
</dbReference>
<gene>
    <name evidence="5" type="ORF">C2845_PM18G04000</name>
</gene>
<proteinExistence type="inferred from homology"/>
<dbReference type="EMBL" id="PQIB02000017">
    <property type="protein sequence ID" value="RLM57937.1"/>
    <property type="molecule type" value="Genomic_DNA"/>
</dbReference>
<protein>
    <recommendedName>
        <fullName evidence="3">Sulfotransferase</fullName>
        <ecNumber evidence="3">2.8.2.-</ecNumber>
    </recommendedName>
</protein>
<evidence type="ECO:0000256" key="1">
    <source>
        <dbReference type="ARBA" id="ARBA00005771"/>
    </source>
</evidence>
<dbReference type="Pfam" id="PF00685">
    <property type="entry name" value="Sulfotransfer_1"/>
    <property type="match status" value="1"/>
</dbReference>
<feature type="domain" description="Sulfotransferase" evidence="4">
    <location>
        <begin position="62"/>
        <end position="293"/>
    </location>
</feature>
<dbReference type="SUPFAM" id="SSF52540">
    <property type="entry name" value="P-loop containing nucleoside triphosphate hydrolases"/>
    <property type="match status" value="1"/>
</dbReference>
<dbReference type="OrthoDB" id="205623at2759"/>
<comment type="caution">
    <text evidence="5">The sequence shown here is derived from an EMBL/GenBank/DDBJ whole genome shotgun (WGS) entry which is preliminary data.</text>
</comment>
<sequence>MAQAQTKTKHVRIEEEDESLISALPTREGWWEPFFLLQGFWLSPSITKSVMVLRDQFHPRHNDISLATYPKCGTTWLKALAFAITNGSDHPVTGYCHPLLSHNPHDLMPKLERPFQHLTRTLTLGRVVHLCREPKDVLCVRMVPHQEGAPRLVHRVDRAFEFFCEGFSFYGPIWEHYLGYWKQSKMEGEKGLFLNYDEMIAEPTRHVKMLAEFLRVPFTDEESRGAVEEVVRLCSFQNLKSLPVNSQGVSKRNGLENSSFFRTGKVGDWTNHMTVEMAQKLDCIIEEKLRGSGLTF</sequence>
<organism evidence="5 6">
    <name type="scientific">Panicum miliaceum</name>
    <name type="common">Proso millet</name>
    <name type="synonym">Broomcorn millet</name>
    <dbReference type="NCBI Taxonomy" id="4540"/>
    <lineage>
        <taxon>Eukaryota</taxon>
        <taxon>Viridiplantae</taxon>
        <taxon>Streptophyta</taxon>
        <taxon>Embryophyta</taxon>
        <taxon>Tracheophyta</taxon>
        <taxon>Spermatophyta</taxon>
        <taxon>Magnoliopsida</taxon>
        <taxon>Liliopsida</taxon>
        <taxon>Poales</taxon>
        <taxon>Poaceae</taxon>
        <taxon>PACMAD clade</taxon>
        <taxon>Panicoideae</taxon>
        <taxon>Panicodae</taxon>
        <taxon>Paniceae</taxon>
        <taxon>Panicinae</taxon>
        <taxon>Panicum</taxon>
        <taxon>Panicum sect. Panicum</taxon>
    </lineage>
</organism>